<dbReference type="Gene3D" id="3.90.1340.10">
    <property type="entry name" value="Phage tail collar domain"/>
    <property type="match status" value="1"/>
</dbReference>
<comment type="caution">
    <text evidence="2">The sequence shown here is derived from an EMBL/GenBank/DDBJ whole genome shotgun (WGS) entry which is preliminary data.</text>
</comment>
<dbReference type="SUPFAM" id="SSF88874">
    <property type="entry name" value="Receptor-binding domain of short tail fibre protein gp12"/>
    <property type="match status" value="1"/>
</dbReference>
<dbReference type="RefSeq" id="WP_136771679.1">
    <property type="nucleotide sequence ID" value="NZ_CP156074.1"/>
</dbReference>
<dbReference type="Pfam" id="PF07484">
    <property type="entry name" value="Collar"/>
    <property type="match status" value="1"/>
</dbReference>
<keyword evidence="3" id="KW-1185">Reference proteome</keyword>
<dbReference type="InterPro" id="IPR037053">
    <property type="entry name" value="Phage_tail_collar_dom_sf"/>
</dbReference>
<accession>A0A4U0QCL4</accession>
<dbReference type="AlphaFoldDB" id="A0A4U0QCL4"/>
<evidence type="ECO:0000313" key="2">
    <source>
        <dbReference type="EMBL" id="TJZ79165.1"/>
    </source>
</evidence>
<gene>
    <name evidence="2" type="ORF">FAZ21_02445</name>
</gene>
<protein>
    <submittedName>
        <fullName evidence="2">Phage tail protein</fullName>
    </submittedName>
</protein>
<name>A0A4U0QCL4_9NEIS</name>
<organism evidence="2 3">
    <name type="scientific">Chitiniphilus eburneus</name>
    <dbReference type="NCBI Taxonomy" id="2571148"/>
    <lineage>
        <taxon>Bacteria</taxon>
        <taxon>Pseudomonadati</taxon>
        <taxon>Pseudomonadota</taxon>
        <taxon>Betaproteobacteria</taxon>
        <taxon>Neisseriales</taxon>
        <taxon>Chitinibacteraceae</taxon>
        <taxon>Chitiniphilus</taxon>
    </lineage>
</organism>
<dbReference type="OrthoDB" id="9810174at2"/>
<evidence type="ECO:0000313" key="3">
    <source>
        <dbReference type="Proteomes" id="UP000310016"/>
    </source>
</evidence>
<dbReference type="InterPro" id="IPR011083">
    <property type="entry name" value="Phage_tail_collar_dom"/>
</dbReference>
<reference evidence="2 3" key="1">
    <citation type="submission" date="2019-04" db="EMBL/GenBank/DDBJ databases">
        <title>Chitiniphilus eburnea sp. nov., a novel chitinolytic bacterium isolated from aquaculture sludge.</title>
        <authorList>
            <person name="Sheng M."/>
        </authorList>
    </citation>
    <scope>NUCLEOTIDE SEQUENCE [LARGE SCALE GENOMIC DNA]</scope>
    <source>
        <strain evidence="2 3">HX-2-15</strain>
    </source>
</reference>
<feature type="domain" description="Phage tail collar" evidence="1">
    <location>
        <begin position="6"/>
        <end position="62"/>
    </location>
</feature>
<evidence type="ECO:0000259" key="1">
    <source>
        <dbReference type="Pfam" id="PF07484"/>
    </source>
</evidence>
<proteinExistence type="predicted"/>
<dbReference type="Proteomes" id="UP000310016">
    <property type="component" value="Unassembled WGS sequence"/>
</dbReference>
<sequence length="198" mass="19647">MEVFIGTIQPFAFPYAPAGWALCNGQLLAISQFSALFALVGTTYGGDGVSTFGLPNLQGRSPIGQGTGAGLSNRPIGQVGGVESLTLTSNNMPMHTHAITSSLTVATNVQLAAAASNPVNAPTATNSFIGASGGGQGSATIYSDALGNAPITLQGVSSNLGGTVSAAAAGGSQPFGLMNPFLAVNFSVALNGIFPSRN</sequence>
<dbReference type="EMBL" id="SUMF01000001">
    <property type="protein sequence ID" value="TJZ79165.1"/>
    <property type="molecule type" value="Genomic_DNA"/>
</dbReference>